<proteinExistence type="predicted"/>
<dbReference type="SUPFAM" id="SSF49764">
    <property type="entry name" value="HSP20-like chaperones"/>
    <property type="match status" value="1"/>
</dbReference>
<evidence type="ECO:0000313" key="6">
    <source>
        <dbReference type="EMBL" id="KAF0879849.1"/>
    </source>
</evidence>
<dbReference type="PROSITE" id="PS51203">
    <property type="entry name" value="CS"/>
    <property type="match status" value="1"/>
</dbReference>
<dbReference type="InterPro" id="IPR025934">
    <property type="entry name" value="NudC_N_dom"/>
</dbReference>
<gene>
    <name evidence="6" type="primary">Nudcd3</name>
    <name evidence="6" type="ORF">FOF47_R10651</name>
</gene>
<dbReference type="EMBL" id="VOAJ01003452">
    <property type="protein sequence ID" value="KAF0879849.1"/>
    <property type="molecule type" value="Genomic_DNA"/>
</dbReference>
<dbReference type="Gene3D" id="2.60.40.790">
    <property type="match status" value="1"/>
</dbReference>
<evidence type="ECO:0000259" key="5">
    <source>
        <dbReference type="PROSITE" id="PS51203"/>
    </source>
</evidence>
<organism evidence="6 7">
    <name type="scientific">Crocuta crocuta</name>
    <name type="common">Spotted hyena</name>
    <dbReference type="NCBI Taxonomy" id="9678"/>
    <lineage>
        <taxon>Eukaryota</taxon>
        <taxon>Metazoa</taxon>
        <taxon>Chordata</taxon>
        <taxon>Craniata</taxon>
        <taxon>Vertebrata</taxon>
        <taxon>Euteleostomi</taxon>
        <taxon>Mammalia</taxon>
        <taxon>Eutheria</taxon>
        <taxon>Laurasiatheria</taxon>
        <taxon>Carnivora</taxon>
        <taxon>Feliformia</taxon>
        <taxon>Hyaenidae</taxon>
        <taxon>Crocuta</taxon>
    </lineage>
</organism>
<dbReference type="Pfam" id="PF14050">
    <property type="entry name" value="Nudc_N"/>
    <property type="match status" value="1"/>
</dbReference>
<evidence type="ECO:0000256" key="1">
    <source>
        <dbReference type="ARBA" id="ARBA00022553"/>
    </source>
</evidence>
<feature type="domain" description="CS" evidence="5">
    <location>
        <begin position="179"/>
        <end position="275"/>
    </location>
</feature>
<keyword evidence="1" id="KW-0597">Phosphoprotein</keyword>
<protein>
    <recommendedName>
        <fullName evidence="2">NudC domain-containing protein 3</fullName>
    </recommendedName>
</protein>
<dbReference type="GO" id="GO:0051082">
    <property type="term" value="F:unfolded protein binding"/>
    <property type="evidence" value="ECO:0007669"/>
    <property type="project" value="TreeGrafter"/>
</dbReference>
<sequence>MEPGAAELYDQALLGILQHVGNVQDFLRVLFGFLYRKTDFYRLLRHPTDRMGFPPGAAQALVLQVFTAFEHMARQDDEKRRKELEEKARRKEAEEAAVATAELEPVLAAGQEVEVVPSTDPGPPGPPGLREAEAAAAPSSAEAEAVEACAGAAEAVKEPPALPKRQEQFQRNPDSYNGAVRENYTWSQDYTDLELKVPVPKHVVKGRQVSVALSSSSIRVAVLEEGRERVLMEGKFTHKVNTESSLWSLEPGKCVLVSVGISGGLREGVGVPSVGGGGLDSCGPGCSLGHLSWEEEEAEVRALRHRLWAGWARSHGARIHEMLKKGWDAEGSPFRGQRFDPAMFNISPGAVQF</sequence>
<dbReference type="PANTHER" id="PTHR12356:SF19">
    <property type="entry name" value="NUDC DOMAIN-CONTAINING PROTEIN 3"/>
    <property type="match status" value="1"/>
</dbReference>
<feature type="region of interest" description="Disordered" evidence="4">
    <location>
        <begin position="109"/>
        <end position="139"/>
    </location>
</feature>
<keyword evidence="3" id="KW-0175">Coiled coil</keyword>
<feature type="non-terminal residue" evidence="6">
    <location>
        <position position="1"/>
    </location>
</feature>
<name>A0A6G1AVJ9_CROCR</name>
<keyword evidence="7" id="KW-1185">Reference proteome</keyword>
<feature type="coiled-coil region" evidence="3">
    <location>
        <begin position="74"/>
        <end position="104"/>
    </location>
</feature>
<feature type="non-terminal residue" evidence="6">
    <location>
        <position position="353"/>
    </location>
</feature>
<dbReference type="GO" id="GO:0005737">
    <property type="term" value="C:cytoplasm"/>
    <property type="evidence" value="ECO:0007669"/>
    <property type="project" value="TreeGrafter"/>
</dbReference>
<evidence type="ECO:0000313" key="7">
    <source>
        <dbReference type="Proteomes" id="UP000475037"/>
    </source>
</evidence>
<dbReference type="GO" id="GO:0006457">
    <property type="term" value="P:protein folding"/>
    <property type="evidence" value="ECO:0007669"/>
    <property type="project" value="TreeGrafter"/>
</dbReference>
<dbReference type="PANTHER" id="PTHR12356">
    <property type="entry name" value="NUCLEAR MOVEMENT PROTEIN NUDC"/>
    <property type="match status" value="1"/>
</dbReference>
<comment type="caution">
    <text evidence="6">The sequence shown here is derived from an EMBL/GenBank/DDBJ whole genome shotgun (WGS) entry which is preliminary data.</text>
</comment>
<evidence type="ECO:0000256" key="2">
    <source>
        <dbReference type="ARBA" id="ARBA00073504"/>
    </source>
</evidence>
<reference evidence="6 7" key="1">
    <citation type="submission" date="2019-11" db="EMBL/GenBank/DDBJ databases">
        <authorList>
            <person name="Yang C."/>
            <person name="Li F."/>
        </authorList>
    </citation>
    <scope>NUCLEOTIDE SEQUENCE [LARGE SCALE GENOMIC DNA]</scope>
    <source>
        <strain evidence="6">KB4526</strain>
        <tissue evidence="6">Muscle</tissue>
    </source>
</reference>
<dbReference type="Proteomes" id="UP000475037">
    <property type="component" value="Unassembled WGS sequence"/>
</dbReference>
<dbReference type="InterPro" id="IPR037898">
    <property type="entry name" value="NudC_fam"/>
</dbReference>
<accession>A0A6G1AVJ9</accession>
<evidence type="ECO:0000256" key="4">
    <source>
        <dbReference type="SAM" id="MobiDB-lite"/>
    </source>
</evidence>
<dbReference type="Pfam" id="PF04969">
    <property type="entry name" value="CS"/>
    <property type="match status" value="1"/>
</dbReference>
<evidence type="ECO:0000256" key="3">
    <source>
        <dbReference type="SAM" id="Coils"/>
    </source>
</evidence>
<dbReference type="InterPro" id="IPR008978">
    <property type="entry name" value="HSP20-like_chaperone"/>
</dbReference>
<dbReference type="InterPro" id="IPR007052">
    <property type="entry name" value="CS_dom"/>
</dbReference>
<dbReference type="AlphaFoldDB" id="A0A6G1AVJ9"/>
<dbReference type="FunFam" id="2.60.40.790:FF:000023">
    <property type="entry name" value="NudC domain-containing protein 3"/>
    <property type="match status" value="1"/>
</dbReference>